<dbReference type="STRING" id="1108812.AWC16_22760"/>
<dbReference type="OrthoDB" id="4761354at2"/>
<dbReference type="AlphaFoldDB" id="A0A1X1Y7K9"/>
<dbReference type="Gene3D" id="1.20.1260.20">
    <property type="entry name" value="PPE superfamily"/>
    <property type="match status" value="1"/>
</dbReference>
<gene>
    <name evidence="4" type="ORF">AWC16_22760</name>
</gene>
<protein>
    <recommendedName>
        <fullName evidence="6">PPE family protein</fullName>
    </recommendedName>
</protein>
<evidence type="ECO:0008006" key="6">
    <source>
        <dbReference type="Google" id="ProtNLM"/>
    </source>
</evidence>
<dbReference type="PANTHER" id="PTHR46766">
    <property type="entry name" value="GLUTAMINE-RICH PROTEIN 2"/>
    <property type="match status" value="1"/>
</dbReference>
<keyword evidence="5" id="KW-1185">Reference proteome</keyword>
<dbReference type="RefSeq" id="WP_085266843.1">
    <property type="nucleotide sequence ID" value="NZ_LQPG01000055.1"/>
</dbReference>
<dbReference type="GO" id="GO:0052572">
    <property type="term" value="P:response to host immune response"/>
    <property type="evidence" value="ECO:0007669"/>
    <property type="project" value="TreeGrafter"/>
</dbReference>
<proteinExistence type="inferred from homology"/>
<organism evidence="4 5">
    <name type="scientific">Mycolicibacter longobardus</name>
    <dbReference type="NCBI Taxonomy" id="1108812"/>
    <lineage>
        <taxon>Bacteria</taxon>
        <taxon>Bacillati</taxon>
        <taxon>Actinomycetota</taxon>
        <taxon>Actinomycetes</taxon>
        <taxon>Mycobacteriales</taxon>
        <taxon>Mycobacteriaceae</taxon>
        <taxon>Mycolicibacter</taxon>
    </lineage>
</organism>
<evidence type="ECO:0000313" key="4">
    <source>
        <dbReference type="EMBL" id="ORW07058.1"/>
    </source>
</evidence>
<sequence length="414" mass="40751">MDFGSLPPEINSALMYAGAGSAPLWAASRAWETLAADIHATSAGYASALADLTADWQGPAAASMARAFAPHLEWLNRAAAQAEQVAAQAGAAAAAHDAAFAATVPPAVVEANRETMMALLATNVLGQNTPAIAATEAAYGEMWVQDAATMYGYAGQSAAASRLTPFTAPAPTTNPGGVIAQEAAVAQAVGSAAATDTETLTALTSALPGRLGEFANPALNGFVEDLLNPITMDGSSITFNGILGDFMRGLTGSETLSASSPMDMFIRMVSPTRLFTTAFKDLDGLSHSLFPVSKSAAEGAAKVAEGAAKAAEGAAKGLGAGISGTIGKASLVGPLSVPQAWSAAVPAAASQAATIQLSSVGGLAGAGAGPAAHSAMGGMPMAGAGGGRGGGFGAFGTPRYGFRPSVVGRPPAGG</sequence>
<comment type="similarity">
    <text evidence="1">Belongs to the mycobacterial PPE family.</text>
</comment>
<feature type="domain" description="PPE" evidence="2">
    <location>
        <begin position="2"/>
        <end position="164"/>
    </location>
</feature>
<dbReference type="InterPro" id="IPR038332">
    <property type="entry name" value="PPE_sf"/>
</dbReference>
<evidence type="ECO:0000256" key="1">
    <source>
        <dbReference type="ARBA" id="ARBA00010652"/>
    </source>
</evidence>
<comment type="caution">
    <text evidence="4">The sequence shown here is derived from an EMBL/GenBank/DDBJ whole genome shotgun (WGS) entry which is preliminary data.</text>
</comment>
<dbReference type="InterPro" id="IPR022171">
    <property type="entry name" value="PPE_C"/>
</dbReference>
<accession>A0A1X1Y7K9</accession>
<name>A0A1X1Y7K9_9MYCO</name>
<dbReference type="PANTHER" id="PTHR46766:SF1">
    <property type="entry name" value="GLUTAMINE-RICH PROTEIN 2"/>
    <property type="match status" value="1"/>
</dbReference>
<dbReference type="InterPro" id="IPR000030">
    <property type="entry name" value="PPE_dom"/>
</dbReference>
<feature type="domain" description="PPE family C-terminal" evidence="3">
    <location>
        <begin position="323"/>
        <end position="410"/>
    </location>
</feature>
<evidence type="ECO:0000259" key="2">
    <source>
        <dbReference type="Pfam" id="PF00823"/>
    </source>
</evidence>
<dbReference type="EMBL" id="LQPG01000055">
    <property type="protein sequence ID" value="ORW07058.1"/>
    <property type="molecule type" value="Genomic_DNA"/>
</dbReference>
<dbReference type="Pfam" id="PF12484">
    <property type="entry name" value="PPE-SVP"/>
    <property type="match status" value="1"/>
</dbReference>
<dbReference type="Pfam" id="PF00823">
    <property type="entry name" value="PPE"/>
    <property type="match status" value="1"/>
</dbReference>
<dbReference type="Proteomes" id="UP000193866">
    <property type="component" value="Unassembled WGS sequence"/>
</dbReference>
<dbReference type="SUPFAM" id="SSF140459">
    <property type="entry name" value="PE/PPE dimer-like"/>
    <property type="match status" value="1"/>
</dbReference>
<evidence type="ECO:0000313" key="5">
    <source>
        <dbReference type="Proteomes" id="UP000193866"/>
    </source>
</evidence>
<reference evidence="4 5" key="1">
    <citation type="submission" date="2016-01" db="EMBL/GenBank/DDBJ databases">
        <title>The new phylogeny of the genus Mycobacterium.</title>
        <authorList>
            <person name="Tarcisio F."/>
            <person name="Conor M."/>
            <person name="Antonella G."/>
            <person name="Elisabetta G."/>
            <person name="Giulia F.S."/>
            <person name="Sara T."/>
            <person name="Anna F."/>
            <person name="Clotilde B."/>
            <person name="Roberto B."/>
            <person name="Veronica D.S."/>
            <person name="Fabio R."/>
            <person name="Monica P."/>
            <person name="Olivier J."/>
            <person name="Enrico T."/>
            <person name="Nicola S."/>
        </authorList>
    </citation>
    <scope>NUCLEOTIDE SEQUENCE [LARGE SCALE GENOMIC DNA]</scope>
    <source>
        <strain evidence="4 5">DSM 45394</strain>
    </source>
</reference>
<evidence type="ECO:0000259" key="3">
    <source>
        <dbReference type="Pfam" id="PF12484"/>
    </source>
</evidence>